<evidence type="ECO:0000313" key="2">
    <source>
        <dbReference type="EMBL" id="KAG1901580.1"/>
    </source>
</evidence>
<gene>
    <name evidence="2" type="ORF">F5891DRAFT_1187437</name>
</gene>
<dbReference type="GeneID" id="64661138"/>
<dbReference type="AlphaFoldDB" id="A0AAD4E8L1"/>
<dbReference type="Pfam" id="PF01693">
    <property type="entry name" value="Cauli_VI"/>
    <property type="match status" value="1"/>
</dbReference>
<proteinExistence type="predicted"/>
<evidence type="ECO:0000313" key="3">
    <source>
        <dbReference type="Proteomes" id="UP001195769"/>
    </source>
</evidence>
<reference evidence="2" key="1">
    <citation type="journal article" date="2020" name="New Phytol.">
        <title>Comparative genomics reveals dynamic genome evolution in host specialist ectomycorrhizal fungi.</title>
        <authorList>
            <person name="Lofgren L.A."/>
            <person name="Nguyen N.H."/>
            <person name="Vilgalys R."/>
            <person name="Ruytinx J."/>
            <person name="Liao H.L."/>
            <person name="Branco S."/>
            <person name="Kuo A."/>
            <person name="LaButti K."/>
            <person name="Lipzen A."/>
            <person name="Andreopoulos W."/>
            <person name="Pangilinan J."/>
            <person name="Riley R."/>
            <person name="Hundley H."/>
            <person name="Na H."/>
            <person name="Barry K."/>
            <person name="Grigoriev I.V."/>
            <person name="Stajich J.E."/>
            <person name="Kennedy P.G."/>
        </authorList>
    </citation>
    <scope>NUCLEOTIDE SEQUENCE</scope>
    <source>
        <strain evidence="2">FC203</strain>
    </source>
</reference>
<dbReference type="InterPro" id="IPR011320">
    <property type="entry name" value="RNase_H1_N"/>
</dbReference>
<organism evidence="2 3">
    <name type="scientific">Suillus fuscotomentosus</name>
    <dbReference type="NCBI Taxonomy" id="1912939"/>
    <lineage>
        <taxon>Eukaryota</taxon>
        <taxon>Fungi</taxon>
        <taxon>Dikarya</taxon>
        <taxon>Basidiomycota</taxon>
        <taxon>Agaricomycotina</taxon>
        <taxon>Agaricomycetes</taxon>
        <taxon>Agaricomycetidae</taxon>
        <taxon>Boletales</taxon>
        <taxon>Suillineae</taxon>
        <taxon>Suillaceae</taxon>
        <taxon>Suillus</taxon>
    </lineage>
</organism>
<dbReference type="InterPro" id="IPR037056">
    <property type="entry name" value="RNase_H1_N_sf"/>
</dbReference>
<dbReference type="EMBL" id="JABBWK010000021">
    <property type="protein sequence ID" value="KAG1901580.1"/>
    <property type="molecule type" value="Genomic_DNA"/>
</dbReference>
<sequence length="246" mass="27403">MQAQYVMTLQSFINSLSQQASQTSLIDALLQSEALQTIFTHCKQFYPVVYGRNVGIYLSWEAAIQQVNGWQIRKFKKTKTFIEAIEFMLTKENVSMPVLPTFLPHAAMSCGTPSWSNIHASLRTTTSSVPASCKQKRSVTNAADALSMLSLDIEDARQPPISQPTQPKLCMIYRYVRSLTGIVGEECGPPDPNIHDSEDYLGLAAEKYLDAHGYKSSTIFHILLGFKEAYSSLDFVNYICPIPCAS</sequence>
<name>A0AAD4E8L1_9AGAM</name>
<accession>A0AAD4E8L1</accession>
<evidence type="ECO:0000259" key="1">
    <source>
        <dbReference type="Pfam" id="PF01693"/>
    </source>
</evidence>
<keyword evidence="3" id="KW-1185">Reference proteome</keyword>
<dbReference type="RefSeq" id="XP_041227155.1">
    <property type="nucleotide sequence ID" value="XM_041366840.1"/>
</dbReference>
<dbReference type="SUPFAM" id="SSF55658">
    <property type="entry name" value="L9 N-domain-like"/>
    <property type="match status" value="1"/>
</dbReference>
<dbReference type="Gene3D" id="3.40.970.10">
    <property type="entry name" value="Ribonuclease H1, N-terminal domain"/>
    <property type="match status" value="1"/>
</dbReference>
<dbReference type="Proteomes" id="UP001195769">
    <property type="component" value="Unassembled WGS sequence"/>
</dbReference>
<feature type="domain" description="Ribonuclease H1 N-terminal" evidence="1">
    <location>
        <begin position="45"/>
        <end position="87"/>
    </location>
</feature>
<comment type="caution">
    <text evidence="2">The sequence shown here is derived from an EMBL/GenBank/DDBJ whole genome shotgun (WGS) entry which is preliminary data.</text>
</comment>
<dbReference type="InterPro" id="IPR009027">
    <property type="entry name" value="Ribosomal_bL9/RNase_H1_N"/>
</dbReference>
<protein>
    <recommendedName>
        <fullName evidence="1">Ribonuclease H1 N-terminal domain-containing protein</fullName>
    </recommendedName>
</protein>